<dbReference type="GO" id="GO:0016836">
    <property type="term" value="F:hydro-lyase activity"/>
    <property type="evidence" value="ECO:0007669"/>
    <property type="project" value="UniProtKB-ARBA"/>
</dbReference>
<dbReference type="AlphaFoldDB" id="A0A291LY05"/>
<keyword evidence="3" id="KW-0408">Iron</keyword>
<keyword evidence="10" id="KW-1185">Reference proteome</keyword>
<dbReference type="NCBIfam" id="NF004784">
    <property type="entry name" value="PRK06131.1"/>
    <property type="match status" value="1"/>
</dbReference>
<dbReference type="Gene3D" id="3.50.30.80">
    <property type="entry name" value="IlvD/EDD C-terminal domain-like"/>
    <property type="match status" value="1"/>
</dbReference>
<dbReference type="Pfam" id="PF00920">
    <property type="entry name" value="ILVD_EDD_N"/>
    <property type="match status" value="1"/>
</dbReference>
<dbReference type="GO" id="GO:0051536">
    <property type="term" value="F:iron-sulfur cluster binding"/>
    <property type="evidence" value="ECO:0007669"/>
    <property type="project" value="UniProtKB-KW"/>
</dbReference>
<name>A0A291LY05_9RHOB</name>
<evidence type="ECO:0000256" key="4">
    <source>
        <dbReference type="ARBA" id="ARBA00023014"/>
    </source>
</evidence>
<reference evidence="9 10" key="1">
    <citation type="submission" date="2017-05" db="EMBL/GenBank/DDBJ databases">
        <title>Comparative genomic and metabolic analysis of manganese-oxidizing mechanisms in Celeribater manganoxidans DY25T: its adaption to the environment of polymetallic nodule.</title>
        <authorList>
            <person name="Wang X."/>
        </authorList>
    </citation>
    <scope>NUCLEOTIDE SEQUENCE [LARGE SCALE GENOMIC DNA]</scope>
    <source>
        <strain evidence="9 10">DY25</strain>
    </source>
</reference>
<evidence type="ECO:0000256" key="2">
    <source>
        <dbReference type="ARBA" id="ARBA00022723"/>
    </source>
</evidence>
<dbReference type="InterPro" id="IPR056740">
    <property type="entry name" value="ILV_EDD_C"/>
</dbReference>
<dbReference type="NCBIfam" id="NF009560">
    <property type="entry name" value="PRK13017.1"/>
    <property type="match status" value="1"/>
</dbReference>
<dbReference type="PANTHER" id="PTHR43183:SF2">
    <property type="entry name" value="DIHYDROXY-ACID DEHYDRATASE"/>
    <property type="match status" value="1"/>
</dbReference>
<dbReference type="KEGG" id="cmag:CBW24_05895"/>
<dbReference type="FunFam" id="3.50.30.80:FF:000001">
    <property type="entry name" value="Dihydroxy-acid dehydratase"/>
    <property type="match status" value="1"/>
</dbReference>
<keyword evidence="2" id="KW-0479">Metal-binding</keyword>
<feature type="compositionally biased region" description="Low complexity" evidence="6">
    <location>
        <begin position="9"/>
        <end position="21"/>
    </location>
</feature>
<dbReference type="SUPFAM" id="SSF143975">
    <property type="entry name" value="IlvD/EDD N-terminal domain-like"/>
    <property type="match status" value="1"/>
</dbReference>
<gene>
    <name evidence="9" type="ORF">CBW24_05895</name>
</gene>
<proteinExistence type="inferred from homology"/>
<evidence type="ECO:0000256" key="5">
    <source>
        <dbReference type="ARBA" id="ARBA00023239"/>
    </source>
</evidence>
<dbReference type="PANTHER" id="PTHR43183">
    <property type="entry name" value="HYPOTHETICAL DIHYDROXYACID DEHYDRATASE (EUROFUNG)-RELATED"/>
    <property type="match status" value="1"/>
</dbReference>
<accession>A0A291LY05</accession>
<feature type="domain" description="Dihydroxy-acid/6-phosphogluconate dehydratase C-terminal" evidence="8">
    <location>
        <begin position="383"/>
        <end position="580"/>
    </location>
</feature>
<dbReference type="OrthoDB" id="9807077at2"/>
<dbReference type="InterPro" id="IPR000581">
    <property type="entry name" value="ILV_EDD_N"/>
</dbReference>
<keyword evidence="5" id="KW-0456">Lyase</keyword>
<dbReference type="InterPro" id="IPR042096">
    <property type="entry name" value="Dihydro-acid_dehy_C"/>
</dbReference>
<dbReference type="GO" id="GO:0046872">
    <property type="term" value="F:metal ion binding"/>
    <property type="evidence" value="ECO:0007669"/>
    <property type="project" value="UniProtKB-KW"/>
</dbReference>
<feature type="region of interest" description="Disordered" evidence="6">
    <location>
        <begin position="1"/>
        <end position="21"/>
    </location>
</feature>
<dbReference type="RefSeq" id="WP_097372978.1">
    <property type="nucleotide sequence ID" value="NZ_CP021404.1"/>
</dbReference>
<feature type="domain" description="Dihydroxy-acid/6-phosphogluconate dehydratase N-terminal" evidence="7">
    <location>
        <begin position="62"/>
        <end position="371"/>
    </location>
</feature>
<evidence type="ECO:0000259" key="8">
    <source>
        <dbReference type="Pfam" id="PF24877"/>
    </source>
</evidence>
<dbReference type="Proteomes" id="UP000219050">
    <property type="component" value="Chromosome"/>
</dbReference>
<evidence type="ECO:0000256" key="1">
    <source>
        <dbReference type="ARBA" id="ARBA00006486"/>
    </source>
</evidence>
<dbReference type="NCBIfam" id="NF009559">
    <property type="entry name" value="PRK13016.1"/>
    <property type="match status" value="1"/>
</dbReference>
<dbReference type="EMBL" id="CP021404">
    <property type="protein sequence ID" value="ATI41579.1"/>
    <property type="molecule type" value="Genomic_DNA"/>
</dbReference>
<evidence type="ECO:0000256" key="3">
    <source>
        <dbReference type="ARBA" id="ARBA00023004"/>
    </source>
</evidence>
<dbReference type="PROSITE" id="PS00886">
    <property type="entry name" value="ILVD_EDD_1"/>
    <property type="match status" value="1"/>
</dbReference>
<keyword evidence="4" id="KW-0411">Iron-sulfur</keyword>
<dbReference type="SUPFAM" id="SSF52016">
    <property type="entry name" value="LeuD/IlvD-like"/>
    <property type="match status" value="1"/>
</dbReference>
<evidence type="ECO:0000259" key="7">
    <source>
        <dbReference type="Pfam" id="PF00920"/>
    </source>
</evidence>
<evidence type="ECO:0000313" key="9">
    <source>
        <dbReference type="EMBL" id="ATI41579.1"/>
    </source>
</evidence>
<protein>
    <submittedName>
        <fullName evidence="9">Dihydroxy-acid dehydratase</fullName>
    </submittedName>
</protein>
<comment type="similarity">
    <text evidence="1">Belongs to the IlvD/Edd family.</text>
</comment>
<dbReference type="InterPro" id="IPR052352">
    <property type="entry name" value="Sugar_Degrad_Dehydratases"/>
</dbReference>
<sequence>MTSPENTRDTAATQDDAGTTAARKTIDDLRSQRWFASDDIRGFAHRQRTQQMGMRREEFMGKPVIGIINTWSDVSPCHAHLRDRAQAVKRGVWQAGGYPIELPALSVGEVMVKPTTMLYRNFLAMETEELLRSHPIDGCVLLGGCDKSTPGLLMGAISMDIPTIFCPAGPMSSGRWRGQVTGAGTHTKTFWNQLQTGAITKDDWIDLESRMTRSHGTCNTMGTASTMTSIVDAMGLSPTGASSVPAADSGHPRLASWCGERAVAMVWEDLKPSDILSPASIRNGLATYMALGGSTNAAIHLIAMARRAGLDLSLDDMSAAAGEIPVLANLFPSGGYLMEDFHFAGGLPALLNKLGAHIDGAARTVEGRSLGAALDGAACHDDDVIRGLDNPVVPLSAGRTLALLRGNLAPDGAIMKTSAADPERLNHRGPALVFEGPADMAARINDPDLDVTADTVLVLRNSGPVGGPGMPEWGNLPIPVKLLKQGVTDMVRISDGRMSGTHAGTCVLHISPEAAVGGPLALLQTGDMVVLDVPGGRIDIDLPEDELARRRAAWQPPVSAYRRSFTALYQKHVSQAHEGCDFDFLEGTDPVPEPPIY</sequence>
<dbReference type="InterPro" id="IPR037237">
    <property type="entry name" value="IlvD/EDD_N"/>
</dbReference>
<dbReference type="InterPro" id="IPR020558">
    <property type="entry name" value="DiOHA_6PGluconate_deHydtase_CS"/>
</dbReference>
<organism evidence="9 10">
    <name type="scientific">Pacificitalea manganoxidans</name>
    <dbReference type="NCBI Taxonomy" id="1411902"/>
    <lineage>
        <taxon>Bacteria</taxon>
        <taxon>Pseudomonadati</taxon>
        <taxon>Pseudomonadota</taxon>
        <taxon>Alphaproteobacteria</taxon>
        <taxon>Rhodobacterales</taxon>
        <taxon>Paracoccaceae</taxon>
        <taxon>Pacificitalea</taxon>
    </lineage>
</organism>
<evidence type="ECO:0000256" key="6">
    <source>
        <dbReference type="SAM" id="MobiDB-lite"/>
    </source>
</evidence>
<evidence type="ECO:0000313" key="10">
    <source>
        <dbReference type="Proteomes" id="UP000219050"/>
    </source>
</evidence>
<dbReference type="Pfam" id="PF24877">
    <property type="entry name" value="ILV_EDD_C"/>
    <property type="match status" value="1"/>
</dbReference>